<proteinExistence type="predicted"/>
<evidence type="ECO:0008006" key="4">
    <source>
        <dbReference type="Google" id="ProtNLM"/>
    </source>
</evidence>
<evidence type="ECO:0000313" key="1">
    <source>
        <dbReference type="EMBL" id="KAF2803379.1"/>
    </source>
</evidence>
<keyword evidence="2" id="KW-1185">Reference proteome</keyword>
<reference evidence="1 3" key="1">
    <citation type="journal article" date="2020" name="Stud. Mycol.">
        <title>101 Dothideomycetes genomes: a test case for predicting lifestyles and emergence of pathogens.</title>
        <authorList>
            <person name="Haridas S."/>
            <person name="Albert R."/>
            <person name="Binder M."/>
            <person name="Bloem J."/>
            <person name="Labutti K."/>
            <person name="Salamov A."/>
            <person name="Andreopoulos B."/>
            <person name="Baker S."/>
            <person name="Barry K."/>
            <person name="Bills G."/>
            <person name="Bluhm B."/>
            <person name="Cannon C."/>
            <person name="Castanera R."/>
            <person name="Culley D."/>
            <person name="Daum C."/>
            <person name="Ezra D."/>
            <person name="Gonzalez J."/>
            <person name="Henrissat B."/>
            <person name="Kuo A."/>
            <person name="Liang C."/>
            <person name="Lipzen A."/>
            <person name="Lutzoni F."/>
            <person name="Magnuson J."/>
            <person name="Mondo S."/>
            <person name="Nolan M."/>
            <person name="Ohm R."/>
            <person name="Pangilinan J."/>
            <person name="Park H.-J."/>
            <person name="Ramirez L."/>
            <person name="Alfaro M."/>
            <person name="Sun H."/>
            <person name="Tritt A."/>
            <person name="Yoshinaga Y."/>
            <person name="Zwiers L.-H."/>
            <person name="Turgeon B."/>
            <person name="Goodwin S."/>
            <person name="Spatafora J."/>
            <person name="Crous P."/>
            <person name="Grigoriev I."/>
        </authorList>
    </citation>
    <scope>NUCLEOTIDE SEQUENCE</scope>
    <source>
        <strain evidence="1 3">CBS 304.34</strain>
    </source>
</reference>
<dbReference type="Pfam" id="PF14388">
    <property type="entry name" value="DUF4419"/>
    <property type="match status" value="1"/>
</dbReference>
<dbReference type="OrthoDB" id="9978173at2759"/>
<dbReference type="Proteomes" id="UP000504636">
    <property type="component" value="Unplaced"/>
</dbReference>
<gene>
    <name evidence="1 3" type="ORF">BDZ99DRAFT_482218</name>
</gene>
<sequence>MPVTIKPSPQSEGFNVDPSVDSTQALLREASKAWGGLRERHYPDPESRPILRSSFDDLATRNSSVIVPYGNGFVTGIIRAFQQDLHLVLRPDDAWLCILTQFSMYVNANAEELRSLFVSHKGKKELVVDARPEPVAYLDCGKMSQHMADLISDHVVDPKLKDWIMPRFTTTTHNDKSIAAVVMMGTLKRYFDYAFRGGCGFPSVTLLGEPSDWEEILRRVEELPRYGKEAKEWSKLLVPIIKRFIATFFIPESQELKDFWLRACHSIGKDGSGDIETYSGWLTAFCFWNDDNDKIKRVRSFSNSLHGTDRKQLVLDGVAYPIIRPNATPDGVVFVPVKLQDFASGIQYQTTMIAGLVGMEGVRTDGRLTTVQPSSGWWMLQDSKSSM</sequence>
<reference evidence="3" key="2">
    <citation type="submission" date="2020-04" db="EMBL/GenBank/DDBJ databases">
        <authorList>
            <consortium name="NCBI Genome Project"/>
        </authorList>
    </citation>
    <scope>NUCLEOTIDE SEQUENCE</scope>
    <source>
        <strain evidence="3">CBS 304.34</strain>
    </source>
</reference>
<name>A0A6A6Y428_9PEZI</name>
<protein>
    <recommendedName>
        <fullName evidence="4">DUF4419 domain-containing protein</fullName>
    </recommendedName>
</protein>
<dbReference type="AlphaFoldDB" id="A0A6A6Y428"/>
<organism evidence="1">
    <name type="scientific">Mytilinidion resinicola</name>
    <dbReference type="NCBI Taxonomy" id="574789"/>
    <lineage>
        <taxon>Eukaryota</taxon>
        <taxon>Fungi</taxon>
        <taxon>Dikarya</taxon>
        <taxon>Ascomycota</taxon>
        <taxon>Pezizomycotina</taxon>
        <taxon>Dothideomycetes</taxon>
        <taxon>Pleosporomycetidae</taxon>
        <taxon>Mytilinidiales</taxon>
        <taxon>Mytilinidiaceae</taxon>
        <taxon>Mytilinidion</taxon>
    </lineage>
</organism>
<dbReference type="InterPro" id="IPR025533">
    <property type="entry name" value="DUF4419"/>
</dbReference>
<evidence type="ECO:0000313" key="3">
    <source>
        <dbReference type="RefSeq" id="XP_033570343.1"/>
    </source>
</evidence>
<accession>A0A6A6Y428</accession>
<dbReference type="PANTHER" id="PTHR31252">
    <property type="entry name" value="DUF4419 DOMAIN-CONTAINING PROTEIN"/>
    <property type="match status" value="1"/>
</dbReference>
<evidence type="ECO:0000313" key="2">
    <source>
        <dbReference type="Proteomes" id="UP000504636"/>
    </source>
</evidence>
<dbReference type="EMBL" id="MU003718">
    <property type="protein sequence ID" value="KAF2803379.1"/>
    <property type="molecule type" value="Genomic_DNA"/>
</dbReference>
<dbReference type="PANTHER" id="PTHR31252:SF11">
    <property type="entry name" value="DUF4419 DOMAIN-CONTAINING PROTEIN"/>
    <property type="match status" value="1"/>
</dbReference>
<dbReference type="RefSeq" id="XP_033570343.1">
    <property type="nucleotide sequence ID" value="XM_033722467.1"/>
</dbReference>
<dbReference type="GeneID" id="54463360"/>
<reference evidence="3" key="3">
    <citation type="submission" date="2025-04" db="UniProtKB">
        <authorList>
            <consortium name="RefSeq"/>
        </authorList>
    </citation>
    <scope>IDENTIFICATION</scope>
    <source>
        <strain evidence="3">CBS 304.34</strain>
    </source>
</reference>